<dbReference type="Proteomes" id="UP000001732">
    <property type="component" value="Chromosome"/>
</dbReference>
<comment type="subcellular location">
    <subcellularLocation>
        <location evidence="1">Cell membrane</location>
        <topology evidence="1">Multi-pass membrane protein</topology>
    </subcellularLocation>
</comment>
<keyword evidence="7 9" id="KW-1133">Transmembrane helix</keyword>
<reference evidence="11" key="1">
    <citation type="submission" date="2008-08" db="EMBL/GenBank/DDBJ databases">
        <title>The complete genome sequence of Coprothermobacter proteolyticus strain ATCC 5245 / DSM 5265 / BT.</title>
        <authorList>
            <person name="Dodson R.J."/>
            <person name="Durkin A.S."/>
            <person name="Wu M."/>
            <person name="Eisen J."/>
            <person name="Sutton G."/>
        </authorList>
    </citation>
    <scope>NUCLEOTIDE SEQUENCE [LARGE SCALE GENOMIC DNA]</scope>
    <source>
        <strain evidence="11">ATCC 35245 / DSM 5265 / OCM 4 / BT</strain>
    </source>
</reference>
<evidence type="ECO:0000256" key="2">
    <source>
        <dbReference type="ARBA" id="ARBA00022448"/>
    </source>
</evidence>
<proteinExistence type="predicted"/>
<feature type="transmembrane region" description="Helical" evidence="9">
    <location>
        <begin position="193"/>
        <end position="211"/>
    </location>
</feature>
<keyword evidence="6 9" id="KW-0812">Transmembrane</keyword>
<name>B5Y9Q1_COPPD</name>
<feature type="transmembrane region" description="Helical" evidence="9">
    <location>
        <begin position="146"/>
        <end position="164"/>
    </location>
</feature>
<keyword evidence="8 9" id="KW-0472">Membrane</keyword>
<keyword evidence="2" id="KW-0813">Transport</keyword>
<feature type="transmembrane region" description="Helical" evidence="9">
    <location>
        <begin position="120"/>
        <end position="140"/>
    </location>
</feature>
<evidence type="ECO:0000256" key="7">
    <source>
        <dbReference type="ARBA" id="ARBA00022989"/>
    </source>
</evidence>
<reference evidence="10 11" key="2">
    <citation type="journal article" date="2014" name="Genome Announc.">
        <title>Complete Genome Sequence of Coprothermobacter proteolyticus DSM 5265.</title>
        <authorList>
            <person name="Alexiev A."/>
            <person name="Coil D.A."/>
            <person name="Badger J.H."/>
            <person name="Enticknap J."/>
            <person name="Ward N."/>
            <person name="Robb F.T."/>
            <person name="Eisen J.A."/>
        </authorList>
    </citation>
    <scope>NUCLEOTIDE SEQUENCE [LARGE SCALE GENOMIC DNA]</scope>
    <source>
        <strain evidence="11">ATCC 35245 / DSM 5265 / OCM 4 / BT</strain>
    </source>
</reference>
<keyword evidence="3" id="KW-1003">Cell membrane</keyword>
<keyword evidence="4" id="KW-0762">Sugar transport</keyword>
<keyword evidence="11" id="KW-1185">Reference proteome</keyword>
<evidence type="ECO:0000313" key="10">
    <source>
        <dbReference type="EMBL" id="ACI17382.1"/>
    </source>
</evidence>
<dbReference type="RefSeq" id="WP_012544034.1">
    <property type="nucleotide sequence ID" value="NC_011295.1"/>
</dbReference>
<dbReference type="HOGENOM" id="CLU_060742_0_1_9"/>
<protein>
    <submittedName>
        <fullName evidence="10">PTS system, fructose(Mannose)-specific IID</fullName>
    </submittedName>
</protein>
<accession>B5Y9Q1</accession>
<organism evidence="10 11">
    <name type="scientific">Coprothermobacter proteolyticus (strain ATCC 35245 / DSM 5265 / OCM 4 / BT)</name>
    <dbReference type="NCBI Taxonomy" id="309798"/>
    <lineage>
        <taxon>Bacteria</taxon>
        <taxon>Pseudomonadati</taxon>
        <taxon>Coprothermobacterota</taxon>
        <taxon>Coprothermobacteria</taxon>
        <taxon>Coprothermobacterales</taxon>
        <taxon>Coprothermobacteraceae</taxon>
        <taxon>Coprothermobacter</taxon>
    </lineage>
</organism>
<dbReference type="InterPro" id="IPR004704">
    <property type="entry name" value="PTS_IID_man"/>
</dbReference>
<keyword evidence="5" id="KW-0598">Phosphotransferase system</keyword>
<evidence type="ECO:0000256" key="4">
    <source>
        <dbReference type="ARBA" id="ARBA00022597"/>
    </source>
</evidence>
<feature type="transmembrane region" description="Helical" evidence="9">
    <location>
        <begin position="255"/>
        <end position="274"/>
    </location>
</feature>
<dbReference type="GO" id="GO:0005886">
    <property type="term" value="C:plasma membrane"/>
    <property type="evidence" value="ECO:0007669"/>
    <property type="project" value="UniProtKB-SubCell"/>
</dbReference>
<dbReference type="STRING" id="309798.COPRO5265_1190"/>
<dbReference type="EMBL" id="CP001145">
    <property type="protein sequence ID" value="ACI17382.1"/>
    <property type="molecule type" value="Genomic_DNA"/>
</dbReference>
<dbReference type="PANTHER" id="PTHR32502">
    <property type="entry name" value="N-ACETYLGALACTOSAMINE PERMEASE II COMPONENT-RELATED"/>
    <property type="match status" value="1"/>
</dbReference>
<dbReference type="GO" id="GO:0009401">
    <property type="term" value="P:phosphoenolpyruvate-dependent sugar phosphotransferase system"/>
    <property type="evidence" value="ECO:0007669"/>
    <property type="project" value="UniProtKB-KW"/>
</dbReference>
<sequence>MSNGTDEVKKLSPKALFKSWLTWFFFNGSSQSGERMQGIAFCHSMLPIIDELWETKEEKVEALQRHMVLFNVEPQVGTVIHGITAAMEEQKANGADISDDAINAVKVALMGPLSAIGDTLVPGTLIPILLAIAIGITNVAGVAGPLFYAVVYIPVIALLSWYLFRLGYNAGLGGFQEILQSGQIETLTDALKMLGLLVMGALSASYVSLSTPLKFTSGEMVIELQNILDNIFPGLLSLGVVGLVWYLLSAKKKSPLWVMGFLVVLSFVGVLLHIF</sequence>
<evidence type="ECO:0000256" key="8">
    <source>
        <dbReference type="ARBA" id="ARBA00023136"/>
    </source>
</evidence>
<feature type="transmembrane region" description="Helical" evidence="9">
    <location>
        <begin position="231"/>
        <end position="248"/>
    </location>
</feature>
<evidence type="ECO:0000256" key="6">
    <source>
        <dbReference type="ARBA" id="ARBA00022692"/>
    </source>
</evidence>
<dbReference type="InterPro" id="IPR050303">
    <property type="entry name" value="GatZ_KbaZ_carbometab"/>
</dbReference>
<dbReference type="PROSITE" id="PS51108">
    <property type="entry name" value="PTS_EIID"/>
    <property type="match status" value="1"/>
</dbReference>
<dbReference type="OrthoDB" id="9811533at2"/>
<evidence type="ECO:0000256" key="5">
    <source>
        <dbReference type="ARBA" id="ARBA00022683"/>
    </source>
</evidence>
<dbReference type="Pfam" id="PF03613">
    <property type="entry name" value="EIID-AGA"/>
    <property type="match status" value="1"/>
</dbReference>
<dbReference type="eggNOG" id="COG3716">
    <property type="taxonomic scope" value="Bacteria"/>
</dbReference>
<gene>
    <name evidence="10" type="ordered locus">COPRO5265_1190</name>
</gene>
<evidence type="ECO:0000256" key="9">
    <source>
        <dbReference type="SAM" id="Phobius"/>
    </source>
</evidence>
<evidence type="ECO:0000256" key="1">
    <source>
        <dbReference type="ARBA" id="ARBA00004651"/>
    </source>
</evidence>
<dbReference type="KEGG" id="cpo:COPRO5265_1190"/>
<evidence type="ECO:0000256" key="3">
    <source>
        <dbReference type="ARBA" id="ARBA00022475"/>
    </source>
</evidence>
<evidence type="ECO:0000313" key="11">
    <source>
        <dbReference type="Proteomes" id="UP000001732"/>
    </source>
</evidence>
<dbReference type="PANTHER" id="PTHR32502:SF5">
    <property type="entry name" value="N-ACETYLGALACTOSAMINE PERMEASE IID COMPONENT-RELATED"/>
    <property type="match status" value="1"/>
</dbReference>
<dbReference type="AlphaFoldDB" id="B5Y9Q1"/>